<feature type="region of interest" description="Disordered" evidence="1">
    <location>
        <begin position="41"/>
        <end position="97"/>
    </location>
</feature>
<proteinExistence type="predicted"/>
<feature type="region of interest" description="Disordered" evidence="1">
    <location>
        <begin position="226"/>
        <end position="373"/>
    </location>
</feature>
<feature type="compositionally biased region" description="Polar residues" evidence="1">
    <location>
        <begin position="318"/>
        <end position="327"/>
    </location>
</feature>
<evidence type="ECO:0000313" key="2">
    <source>
        <dbReference type="Proteomes" id="UP000095287"/>
    </source>
</evidence>
<dbReference type="Proteomes" id="UP000095287">
    <property type="component" value="Unplaced"/>
</dbReference>
<feature type="region of interest" description="Disordered" evidence="1">
    <location>
        <begin position="1"/>
        <end position="22"/>
    </location>
</feature>
<accession>A0A1I7Y7X1</accession>
<evidence type="ECO:0000313" key="3">
    <source>
        <dbReference type="WBParaSite" id="L893_g13653.t1"/>
    </source>
</evidence>
<keyword evidence="2" id="KW-1185">Reference proteome</keyword>
<feature type="compositionally biased region" description="Basic and acidic residues" evidence="1">
    <location>
        <begin position="242"/>
        <end position="267"/>
    </location>
</feature>
<protein>
    <submittedName>
        <fullName evidence="3">Protein FAM13A</fullName>
    </submittedName>
</protein>
<dbReference type="WBParaSite" id="L893_g13653.t1">
    <property type="protein sequence ID" value="L893_g13653.t1"/>
    <property type="gene ID" value="L893_g13653"/>
</dbReference>
<evidence type="ECO:0000256" key="1">
    <source>
        <dbReference type="SAM" id="MobiDB-lite"/>
    </source>
</evidence>
<sequence>MPIGHEESAASLMGSMDTSCNASRDFDFTRARSRLMRADNVTLDTVASVEEISMQKPEQQRTQASHERSQGRHEVERPREKNSDNNDRLLQQRRRSEKIREDCLAGLEVLKEHVKSNAKKRRSSHKKPIGNPDALFLRIENHPQPISVEEYERMRAMKKQKELRTSQYLQSHFGGSNYERDIPVQARDQASLNLERRVEAAGQLRENQPITEEEMKFLQMLRRLKAQKQQRKPPASAPSSHRSSEHSYRPESRQSRPQTQERERIVLREQGTSPFRDEEIGPVQRERPSTPKPSKQKEMDGDCGRLSRLDIGIPRSARFTSSGTSPLKQEEEVRRSPRGWLDPFATKSPLKPRSQSRPRTATATAPSQPFMAGKAGTGNTKCFQLSGVKSDLLQLVRTNYPSLCGMVKQVLDSKPGQQTVLQKVEELFQRRLIYLQGKLQELDSKYGSLREIDPERPRVGDKLVELDKEKDLTEKKLQKLREMLPPGSARMNQLQELRLLKVVFAR</sequence>
<name>A0A1I7Y7X1_9BILA</name>
<reference evidence="3" key="1">
    <citation type="submission" date="2016-11" db="UniProtKB">
        <authorList>
            <consortium name="WormBaseParasite"/>
        </authorList>
    </citation>
    <scope>IDENTIFICATION</scope>
</reference>
<feature type="compositionally biased region" description="Polar residues" evidence="1">
    <location>
        <begin position="353"/>
        <end position="367"/>
    </location>
</feature>
<feature type="compositionally biased region" description="Basic and acidic residues" evidence="1">
    <location>
        <begin position="275"/>
        <end position="308"/>
    </location>
</feature>
<organism evidence="2 3">
    <name type="scientific">Steinernema glaseri</name>
    <dbReference type="NCBI Taxonomy" id="37863"/>
    <lineage>
        <taxon>Eukaryota</taxon>
        <taxon>Metazoa</taxon>
        <taxon>Ecdysozoa</taxon>
        <taxon>Nematoda</taxon>
        <taxon>Chromadorea</taxon>
        <taxon>Rhabditida</taxon>
        <taxon>Tylenchina</taxon>
        <taxon>Panagrolaimomorpha</taxon>
        <taxon>Strongyloidoidea</taxon>
        <taxon>Steinernematidae</taxon>
        <taxon>Steinernema</taxon>
    </lineage>
</organism>
<feature type="compositionally biased region" description="Basic and acidic residues" evidence="1">
    <location>
        <begin position="64"/>
        <end position="87"/>
    </location>
</feature>
<dbReference type="AlphaFoldDB" id="A0A1I7Y7X1"/>